<dbReference type="EMBL" id="CAJOBA010008582">
    <property type="protein sequence ID" value="CAF3832006.1"/>
    <property type="molecule type" value="Genomic_DNA"/>
</dbReference>
<gene>
    <name evidence="2" type="ORF">GPM918_LOCUS6906</name>
    <name evidence="3" type="ORF">OVA965_LOCUS17712</name>
    <name evidence="4" type="ORF">SRO942_LOCUS6908</name>
    <name evidence="5" type="ORF">TMI583_LOCUS17723</name>
</gene>
<keyword evidence="1" id="KW-1133">Transmembrane helix</keyword>
<keyword evidence="1" id="KW-0472">Membrane</keyword>
<comment type="caution">
    <text evidence="2">The sequence shown here is derived from an EMBL/GenBank/DDBJ whole genome shotgun (WGS) entry which is preliminary data.</text>
</comment>
<name>A0A813XM73_9BILA</name>
<evidence type="ECO:0000313" key="6">
    <source>
        <dbReference type="Proteomes" id="UP000663829"/>
    </source>
</evidence>
<protein>
    <submittedName>
        <fullName evidence="2">Uncharacterized protein</fullName>
    </submittedName>
</protein>
<dbReference type="EMBL" id="CAJNOK010008567">
    <property type="protein sequence ID" value="CAF1067106.1"/>
    <property type="molecule type" value="Genomic_DNA"/>
</dbReference>
<dbReference type="Proteomes" id="UP000681722">
    <property type="component" value="Unassembled WGS sequence"/>
</dbReference>
<dbReference type="Proteomes" id="UP000677228">
    <property type="component" value="Unassembled WGS sequence"/>
</dbReference>
<accession>A0A813XM73</accession>
<keyword evidence="1" id="KW-0812">Transmembrane</keyword>
<feature type="transmembrane region" description="Helical" evidence="1">
    <location>
        <begin position="50"/>
        <end position="76"/>
    </location>
</feature>
<proteinExistence type="predicted"/>
<evidence type="ECO:0000313" key="4">
    <source>
        <dbReference type="EMBL" id="CAF3654745.1"/>
    </source>
</evidence>
<dbReference type="Proteomes" id="UP000663829">
    <property type="component" value="Unassembled WGS sequence"/>
</dbReference>
<evidence type="ECO:0000313" key="2">
    <source>
        <dbReference type="EMBL" id="CAF0867249.1"/>
    </source>
</evidence>
<dbReference type="EMBL" id="CAJOBC010001092">
    <property type="protein sequence ID" value="CAF3654745.1"/>
    <property type="molecule type" value="Genomic_DNA"/>
</dbReference>
<evidence type="ECO:0000313" key="3">
    <source>
        <dbReference type="EMBL" id="CAF1067106.1"/>
    </source>
</evidence>
<dbReference type="Proteomes" id="UP000682733">
    <property type="component" value="Unassembled WGS sequence"/>
</dbReference>
<evidence type="ECO:0000256" key="1">
    <source>
        <dbReference type="SAM" id="Phobius"/>
    </source>
</evidence>
<dbReference type="EMBL" id="CAJNOQ010001091">
    <property type="protein sequence ID" value="CAF0867249.1"/>
    <property type="molecule type" value="Genomic_DNA"/>
</dbReference>
<keyword evidence="6" id="KW-1185">Reference proteome</keyword>
<evidence type="ECO:0000313" key="5">
    <source>
        <dbReference type="EMBL" id="CAF3832006.1"/>
    </source>
</evidence>
<dbReference type="AlphaFoldDB" id="A0A813XM73"/>
<reference evidence="2" key="1">
    <citation type="submission" date="2021-02" db="EMBL/GenBank/DDBJ databases">
        <authorList>
            <person name="Nowell W R."/>
        </authorList>
    </citation>
    <scope>NUCLEOTIDE SEQUENCE</scope>
</reference>
<sequence length="125" mass="13457">MSSTLIIKPSILSTTTPLSCICPNSSRNLNRVANARINQQVVVDETYPSAFTLVIVGISLIICALIGNILHIVFVLRLQKTYVKQPLNIIITQNKSTTASKRALSQSSLINTNSVGLSTSITSLS</sequence>
<organism evidence="2 6">
    <name type="scientific">Didymodactylos carnosus</name>
    <dbReference type="NCBI Taxonomy" id="1234261"/>
    <lineage>
        <taxon>Eukaryota</taxon>
        <taxon>Metazoa</taxon>
        <taxon>Spiralia</taxon>
        <taxon>Gnathifera</taxon>
        <taxon>Rotifera</taxon>
        <taxon>Eurotatoria</taxon>
        <taxon>Bdelloidea</taxon>
        <taxon>Philodinida</taxon>
        <taxon>Philodinidae</taxon>
        <taxon>Didymodactylos</taxon>
    </lineage>
</organism>